<dbReference type="Gene3D" id="3.40.50.1820">
    <property type="entry name" value="alpha/beta hydrolase"/>
    <property type="match status" value="1"/>
</dbReference>
<dbReference type="SUPFAM" id="SSF53474">
    <property type="entry name" value="alpha/beta-Hydrolases"/>
    <property type="match status" value="1"/>
</dbReference>
<accession>A0A8S0T2J0</accession>
<name>A0A8S0T2J0_OLEEU</name>
<dbReference type="OrthoDB" id="58570at2759"/>
<evidence type="ECO:0000313" key="1">
    <source>
        <dbReference type="EMBL" id="CAA2998594.1"/>
    </source>
</evidence>
<dbReference type="InterPro" id="IPR029058">
    <property type="entry name" value="AB_hydrolase_fold"/>
</dbReference>
<dbReference type="PANTHER" id="PTHR31479">
    <property type="entry name" value="ALPHA/BETA-HYDROLASES SUPERFAMILY PROTEIN"/>
    <property type="match status" value="1"/>
</dbReference>
<proteinExistence type="predicted"/>
<comment type="caution">
    <text evidence="1">The sequence shown here is derived from an EMBL/GenBank/DDBJ whole genome shotgun (WGS) entry which is preliminary data.</text>
</comment>
<evidence type="ECO:0000313" key="2">
    <source>
        <dbReference type="Proteomes" id="UP000594638"/>
    </source>
</evidence>
<dbReference type="Gramene" id="OE9A042435T1">
    <property type="protein sequence ID" value="OE9A042435C1"/>
    <property type="gene ID" value="OE9A042435"/>
</dbReference>
<reference evidence="1 2" key="1">
    <citation type="submission" date="2019-12" db="EMBL/GenBank/DDBJ databases">
        <authorList>
            <person name="Alioto T."/>
            <person name="Alioto T."/>
            <person name="Gomez Garrido J."/>
        </authorList>
    </citation>
    <scope>NUCLEOTIDE SEQUENCE [LARGE SCALE GENOMIC DNA]</scope>
</reference>
<protein>
    <submittedName>
        <fullName evidence="1">Uncharacterized protein</fullName>
    </submittedName>
</protein>
<dbReference type="Proteomes" id="UP000594638">
    <property type="component" value="Unassembled WGS sequence"/>
</dbReference>
<sequence length="342" mass="39205">MASVMENFDHNGPKYLTRIDWNNWHHRKSIMASLVKVVYTLESDRKRERQDHQALAPEWWKSFNFELNQVLEDEQDKSIFGAIFKSCPNYTGQGPPKYVIAFRVTVNKPENVPRDYKQNLQVFLNGLKKSPRVRAGMEAAMNIVREANGPGNVWLAGHSAGSSVALLIGRKMMEAKYSLETYLFNPPFLSFPIERIKSENLKDGLRIGKSFLTAGLVFVANGGHRPTPRENDPFNVLSTWVPHLFVNKSDPICSNYVGYFEHRKKMKRMGFGKIGNISTQHSIRSIMYHAIGKDSEPIHLLPSAHLTINISPPINMRKCEMLDAHGIHQWWNPDLQVNYKFL</sequence>
<dbReference type="AlphaFoldDB" id="A0A8S0T2J0"/>
<dbReference type="PANTHER" id="PTHR31479:SF4">
    <property type="entry name" value="FUNGAL LIPASE-LIKE DOMAIN-CONTAINING PROTEIN"/>
    <property type="match status" value="1"/>
</dbReference>
<keyword evidence="2" id="KW-1185">Reference proteome</keyword>
<dbReference type="EMBL" id="CACTIH010005598">
    <property type="protein sequence ID" value="CAA2998594.1"/>
    <property type="molecule type" value="Genomic_DNA"/>
</dbReference>
<organism evidence="1 2">
    <name type="scientific">Olea europaea subsp. europaea</name>
    <dbReference type="NCBI Taxonomy" id="158383"/>
    <lineage>
        <taxon>Eukaryota</taxon>
        <taxon>Viridiplantae</taxon>
        <taxon>Streptophyta</taxon>
        <taxon>Embryophyta</taxon>
        <taxon>Tracheophyta</taxon>
        <taxon>Spermatophyta</taxon>
        <taxon>Magnoliopsida</taxon>
        <taxon>eudicotyledons</taxon>
        <taxon>Gunneridae</taxon>
        <taxon>Pentapetalae</taxon>
        <taxon>asterids</taxon>
        <taxon>lamiids</taxon>
        <taxon>Lamiales</taxon>
        <taxon>Oleaceae</taxon>
        <taxon>Oleeae</taxon>
        <taxon>Olea</taxon>
    </lineage>
</organism>
<gene>
    <name evidence="1" type="ORF">OLEA9_A042435</name>
</gene>